<name>A0ABS8ZXX9_9PSEU</name>
<dbReference type="RefSeq" id="WP_233735115.1">
    <property type="nucleotide sequence ID" value="NZ_JAJVCN010000006.1"/>
</dbReference>
<sequence length="165" mass="17157">MIKAEFLKLKLPAILGALGIAGVLSFADTGDAPVVFAQAGFIVLGVVAITSEYQGRQIYTTLAVTPRRIPIYLSKMVVLLSVAAPTAVLVGRASETAVHLVLTTLIAASVASVLRRTIPAIAGLLGYYFILSPFLYAAPPDTVIYAIGAAAAVGIATALFRLRDA</sequence>
<accession>A0ABS8ZXX9</accession>
<keyword evidence="1" id="KW-1133">Transmembrane helix</keyword>
<feature type="transmembrane region" description="Helical" evidence="1">
    <location>
        <begin position="96"/>
        <end position="114"/>
    </location>
</feature>
<evidence type="ECO:0000313" key="2">
    <source>
        <dbReference type="EMBL" id="MCE7012100.1"/>
    </source>
</evidence>
<proteinExistence type="predicted"/>
<gene>
    <name evidence="2" type="ORF">LWC34_56210</name>
</gene>
<feature type="transmembrane region" description="Helical" evidence="1">
    <location>
        <begin position="7"/>
        <end position="27"/>
    </location>
</feature>
<dbReference type="Proteomes" id="UP001521150">
    <property type="component" value="Unassembled WGS sequence"/>
</dbReference>
<protein>
    <recommendedName>
        <fullName evidence="4">ABC-2 family transporter protein</fullName>
    </recommendedName>
</protein>
<keyword evidence="1" id="KW-0812">Transmembrane</keyword>
<feature type="transmembrane region" description="Helical" evidence="1">
    <location>
        <begin position="144"/>
        <end position="162"/>
    </location>
</feature>
<keyword evidence="3" id="KW-1185">Reference proteome</keyword>
<evidence type="ECO:0008006" key="4">
    <source>
        <dbReference type="Google" id="ProtNLM"/>
    </source>
</evidence>
<comment type="caution">
    <text evidence="2">The sequence shown here is derived from an EMBL/GenBank/DDBJ whole genome shotgun (WGS) entry which is preliminary data.</text>
</comment>
<keyword evidence="1" id="KW-0472">Membrane</keyword>
<feature type="transmembrane region" description="Helical" evidence="1">
    <location>
        <begin position="33"/>
        <end position="51"/>
    </location>
</feature>
<evidence type="ECO:0000313" key="3">
    <source>
        <dbReference type="Proteomes" id="UP001521150"/>
    </source>
</evidence>
<dbReference type="EMBL" id="JAJVCN010000006">
    <property type="protein sequence ID" value="MCE7012100.1"/>
    <property type="molecule type" value="Genomic_DNA"/>
</dbReference>
<reference evidence="2 3" key="1">
    <citation type="submission" date="2021-12" db="EMBL/GenBank/DDBJ databases">
        <title>Genome sequence of Kibdelosporangium philippinense ATCC 49844.</title>
        <authorList>
            <person name="Fedorov E.A."/>
            <person name="Omeragic M."/>
            <person name="Shalygina K.F."/>
            <person name="Maclea K.S."/>
        </authorList>
    </citation>
    <scope>NUCLEOTIDE SEQUENCE [LARGE SCALE GENOMIC DNA]</scope>
    <source>
        <strain evidence="2 3">ATCC 49844</strain>
    </source>
</reference>
<feature type="transmembrane region" description="Helical" evidence="1">
    <location>
        <begin position="72"/>
        <end position="90"/>
    </location>
</feature>
<evidence type="ECO:0000256" key="1">
    <source>
        <dbReference type="SAM" id="Phobius"/>
    </source>
</evidence>
<organism evidence="2 3">
    <name type="scientific">Kibdelosporangium philippinense</name>
    <dbReference type="NCBI Taxonomy" id="211113"/>
    <lineage>
        <taxon>Bacteria</taxon>
        <taxon>Bacillati</taxon>
        <taxon>Actinomycetota</taxon>
        <taxon>Actinomycetes</taxon>
        <taxon>Pseudonocardiales</taxon>
        <taxon>Pseudonocardiaceae</taxon>
        <taxon>Kibdelosporangium</taxon>
    </lineage>
</organism>
<feature type="transmembrane region" description="Helical" evidence="1">
    <location>
        <begin position="121"/>
        <end position="138"/>
    </location>
</feature>